<dbReference type="KEGG" id="sfc:Spiaf_2460"/>
<dbReference type="AlphaFoldDB" id="H9ULU8"/>
<gene>
    <name evidence="2" type="ordered locus">Spiaf_2460</name>
</gene>
<evidence type="ECO:0000256" key="1">
    <source>
        <dbReference type="SAM" id="Phobius"/>
    </source>
</evidence>
<keyword evidence="1" id="KW-0472">Membrane</keyword>
<evidence type="ECO:0000313" key="2">
    <source>
        <dbReference type="EMBL" id="AFG38491.1"/>
    </source>
</evidence>
<keyword evidence="1" id="KW-1133">Transmembrane helix</keyword>
<keyword evidence="3" id="KW-1185">Reference proteome</keyword>
<dbReference type="OrthoDB" id="354992at2"/>
<protein>
    <recommendedName>
        <fullName evidence="4">ABC-type sugar transport system, periplasmic component</fullName>
    </recommendedName>
</protein>
<dbReference type="STRING" id="889378.Spiaf_2460"/>
<dbReference type="Gene3D" id="3.40.190.10">
    <property type="entry name" value="Periplasmic binding protein-like II"/>
    <property type="match status" value="1"/>
</dbReference>
<name>H9ULU8_SPIAZ</name>
<feature type="transmembrane region" description="Helical" evidence="1">
    <location>
        <begin position="19"/>
        <end position="38"/>
    </location>
</feature>
<dbReference type="SUPFAM" id="SSF53850">
    <property type="entry name" value="Periplasmic binding protein-like II"/>
    <property type="match status" value="1"/>
</dbReference>
<organism evidence="2 3">
    <name type="scientific">Spirochaeta africana (strain ATCC 700263 / DSM 8902 / Z-7692)</name>
    <dbReference type="NCBI Taxonomy" id="889378"/>
    <lineage>
        <taxon>Bacteria</taxon>
        <taxon>Pseudomonadati</taxon>
        <taxon>Spirochaetota</taxon>
        <taxon>Spirochaetia</taxon>
        <taxon>Spirochaetales</taxon>
        <taxon>Spirochaetaceae</taxon>
        <taxon>Spirochaeta</taxon>
    </lineage>
</organism>
<sequence>MPPIPACIPASQRPPRVRLIPVLCCLVTLAVVLLLGGCGRPRGEVRVLTAEPILYVYAEYFNAQQDDIYIDVAYAENPISFRNQPGSAPDLIIQRNPAGSYQTDWFRTLDISLHPETYPQLADHFRNETKSRMLPLSFSLPMIVWHEQQPGGSLPLTIGLQQLAELTETAQSNGRLTHIGFAPVWDSRVLLWHLRAHQVDLAFRQPGTPAWTPEETAAAVDEVRGWMDETLGSREELARFNDTYLYIPYYALLRQGRIDYHPADLREFFALPSSLRRELDFAWFGSNGRIPVPASIIYGAIPRRSDNPRAARHFLEWLSQPENQQALIAYTLDQQLPEFGFFGGFSALVATNEQTIPATFREMQGKAPVASRLQFPAPMPWYWSSLESQILLPFLVDSVVQEEPPAPEVLPDRIESWLSRLGID</sequence>
<dbReference type="RefSeq" id="WP_014456473.1">
    <property type="nucleotide sequence ID" value="NC_017098.1"/>
</dbReference>
<keyword evidence="1" id="KW-0812">Transmembrane</keyword>
<proteinExistence type="predicted"/>
<evidence type="ECO:0008006" key="4">
    <source>
        <dbReference type="Google" id="ProtNLM"/>
    </source>
</evidence>
<reference evidence="3" key="1">
    <citation type="journal article" date="2013" name="Stand. Genomic Sci.">
        <title>Complete genome sequence of the halophilic bacterium Spirochaeta africana type strain (Z-7692(T)) from the alkaline Lake Magadi in the East African Rift.</title>
        <authorList>
            <person name="Liolos K."/>
            <person name="Abt B."/>
            <person name="Scheuner C."/>
            <person name="Teshima H."/>
            <person name="Held B."/>
            <person name="Lapidus A."/>
            <person name="Nolan M."/>
            <person name="Lucas S."/>
            <person name="Deshpande S."/>
            <person name="Cheng J.F."/>
            <person name="Tapia R."/>
            <person name="Goodwin L.A."/>
            <person name="Pitluck S."/>
            <person name="Pagani I."/>
            <person name="Ivanova N."/>
            <person name="Mavromatis K."/>
            <person name="Mikhailova N."/>
            <person name="Huntemann M."/>
            <person name="Pati A."/>
            <person name="Chen A."/>
            <person name="Palaniappan K."/>
            <person name="Land M."/>
            <person name="Rohde M."/>
            <person name="Tindall B.J."/>
            <person name="Detter J.C."/>
            <person name="Goker M."/>
            <person name="Bristow J."/>
            <person name="Eisen J.A."/>
            <person name="Markowitz V."/>
            <person name="Hugenholtz P."/>
            <person name="Woyke T."/>
            <person name="Klenk H.P."/>
            <person name="Kyrpides N.C."/>
        </authorList>
    </citation>
    <scope>NUCLEOTIDE SEQUENCE</scope>
    <source>
        <strain evidence="3">ATCC 700263 / DSM 8902 / Z-7692</strain>
    </source>
</reference>
<dbReference type="eggNOG" id="COG1653">
    <property type="taxonomic scope" value="Bacteria"/>
</dbReference>
<dbReference type="HOGENOM" id="CLU_648813_0_0_12"/>
<dbReference type="PATRIC" id="fig|889378.3.peg.2437"/>
<accession>H9ULU8</accession>
<dbReference type="EMBL" id="CP003282">
    <property type="protein sequence ID" value="AFG38491.1"/>
    <property type="molecule type" value="Genomic_DNA"/>
</dbReference>
<evidence type="ECO:0000313" key="3">
    <source>
        <dbReference type="Proteomes" id="UP000007383"/>
    </source>
</evidence>
<dbReference type="Proteomes" id="UP000007383">
    <property type="component" value="Chromosome"/>
</dbReference>